<dbReference type="AlphaFoldDB" id="A0A937EQQ8"/>
<dbReference type="GO" id="GO:0005524">
    <property type="term" value="F:ATP binding"/>
    <property type="evidence" value="ECO:0007669"/>
    <property type="project" value="InterPro"/>
</dbReference>
<organism evidence="2 3">
    <name type="scientific">Streptomyces actinomycinicus</name>
    <dbReference type="NCBI Taxonomy" id="1695166"/>
    <lineage>
        <taxon>Bacteria</taxon>
        <taxon>Bacillati</taxon>
        <taxon>Actinomycetota</taxon>
        <taxon>Actinomycetes</taxon>
        <taxon>Kitasatosporales</taxon>
        <taxon>Streptomycetaceae</taxon>
        <taxon>Streptomyces</taxon>
    </lineage>
</organism>
<keyword evidence="3" id="KW-1185">Reference proteome</keyword>
<dbReference type="InterPro" id="IPR053931">
    <property type="entry name" value="RapZ_C"/>
</dbReference>
<evidence type="ECO:0000313" key="2">
    <source>
        <dbReference type="EMBL" id="MBL1086828.1"/>
    </source>
</evidence>
<reference evidence="2" key="1">
    <citation type="submission" date="2021-01" db="EMBL/GenBank/DDBJ databases">
        <title>WGS of actinomycetes isolated from Thailand.</title>
        <authorList>
            <person name="Thawai C."/>
        </authorList>
    </citation>
    <scope>NUCLEOTIDE SEQUENCE</scope>
    <source>
        <strain evidence="2">RCU-197</strain>
    </source>
</reference>
<dbReference type="Proteomes" id="UP000661858">
    <property type="component" value="Unassembled WGS sequence"/>
</dbReference>
<dbReference type="RefSeq" id="WP_201843378.1">
    <property type="nucleotide sequence ID" value="NZ_JAERRK010000025.1"/>
</dbReference>
<evidence type="ECO:0000313" key="3">
    <source>
        <dbReference type="Proteomes" id="UP000661858"/>
    </source>
</evidence>
<evidence type="ECO:0000259" key="1">
    <source>
        <dbReference type="Pfam" id="PF22740"/>
    </source>
</evidence>
<proteinExistence type="predicted"/>
<dbReference type="Pfam" id="PF22740">
    <property type="entry name" value="PapZ_C"/>
    <property type="match status" value="1"/>
</dbReference>
<dbReference type="EMBL" id="JAERRK010000025">
    <property type="protein sequence ID" value="MBL1086828.1"/>
    <property type="molecule type" value="Genomic_DNA"/>
</dbReference>
<accession>A0A937EQQ8</accession>
<gene>
    <name evidence="2" type="ORF">JK359_33525</name>
</gene>
<comment type="caution">
    <text evidence="2">The sequence shown here is derived from an EMBL/GenBank/DDBJ whole genome shotgun (WGS) entry which is preliminary data.</text>
</comment>
<dbReference type="InterPro" id="IPR005337">
    <property type="entry name" value="RapZ-like"/>
</dbReference>
<feature type="domain" description="RapZ C-terminal" evidence="1">
    <location>
        <begin position="8"/>
        <end position="114"/>
    </location>
</feature>
<dbReference type="PANTHER" id="PTHR30448:SF0">
    <property type="entry name" value="RNASE ADAPTER PROTEIN RAPZ"/>
    <property type="match status" value="1"/>
</dbReference>
<name>A0A937EQQ8_9ACTN</name>
<protein>
    <submittedName>
        <fullName evidence="2">ATPase</fullName>
    </submittedName>
</protein>
<dbReference type="PANTHER" id="PTHR30448">
    <property type="entry name" value="RNASE ADAPTER PROTEIN RAPZ"/>
    <property type="match status" value="1"/>
</dbReference>
<sequence>MTTANGSTITIISFGYLHGAPPADAHLTIDLRQHFRDPHVSPELRYMTAHDAPVRVAVMNTPGIKQLLAATVAAVEGFLAGPSGTSLTIADGCAGGRHRAATFALALEAVLTSDIASAAELGVEDLAQQYSGRGLAVRLVHRDLDKDVVDR</sequence>